<dbReference type="InterPro" id="IPR036909">
    <property type="entry name" value="Cyt_c-like_dom_sf"/>
</dbReference>
<evidence type="ECO:0000313" key="9">
    <source>
        <dbReference type="Proteomes" id="UP001611383"/>
    </source>
</evidence>
<accession>A0ABY9WHH8</accession>
<dbReference type="Proteomes" id="UP001611383">
    <property type="component" value="Chromosome"/>
</dbReference>
<organism evidence="8 9">
    <name type="scientific">Archangium minus</name>
    <dbReference type="NCBI Taxonomy" id="83450"/>
    <lineage>
        <taxon>Bacteria</taxon>
        <taxon>Pseudomonadati</taxon>
        <taxon>Myxococcota</taxon>
        <taxon>Myxococcia</taxon>
        <taxon>Myxococcales</taxon>
        <taxon>Cystobacterineae</taxon>
        <taxon>Archangiaceae</taxon>
        <taxon>Archangium</taxon>
    </lineage>
</organism>
<reference evidence="8 9" key="1">
    <citation type="submission" date="2019-08" db="EMBL/GenBank/DDBJ databases">
        <title>Archangium and Cystobacter genomes.</title>
        <authorList>
            <person name="Chen I.-C.K."/>
            <person name="Wielgoss S."/>
        </authorList>
    </citation>
    <scope>NUCLEOTIDE SEQUENCE [LARGE SCALE GENOMIC DNA]</scope>
    <source>
        <strain evidence="8 9">Cbm 6</strain>
    </source>
</reference>
<feature type="chain" id="PRO_5045348191" evidence="6">
    <location>
        <begin position="28"/>
        <end position="161"/>
    </location>
</feature>
<feature type="domain" description="Cytochrome c" evidence="7">
    <location>
        <begin position="76"/>
        <end position="154"/>
    </location>
</feature>
<dbReference type="Gene3D" id="1.10.760.10">
    <property type="entry name" value="Cytochrome c-like domain"/>
    <property type="match status" value="1"/>
</dbReference>
<evidence type="ECO:0000256" key="5">
    <source>
        <dbReference type="SAM" id="MobiDB-lite"/>
    </source>
</evidence>
<dbReference type="PROSITE" id="PS51257">
    <property type="entry name" value="PROKAR_LIPOPROTEIN"/>
    <property type="match status" value="1"/>
</dbReference>
<dbReference type="SUPFAM" id="SSF46626">
    <property type="entry name" value="Cytochrome c"/>
    <property type="match status" value="1"/>
</dbReference>
<sequence>MSKRLSSKPPSLSLMRPALLSMALALSACPDKQEKAPSAPSAATVFKDAPAPQAPPAPAEGTPTAPQGGQQQPPADTARTPEQLFSSLGCRACHGPGTAFAPVLANSRSKPAEVVAMWILDPQKVRPGTMMPSFAGRMSTSEALALANWIKAGNPAPANTP</sequence>
<evidence type="ECO:0000256" key="2">
    <source>
        <dbReference type="ARBA" id="ARBA00022723"/>
    </source>
</evidence>
<keyword evidence="1 4" id="KW-0349">Heme</keyword>
<protein>
    <submittedName>
        <fullName evidence="8">Cytochrome c</fullName>
    </submittedName>
</protein>
<name>A0ABY9WHH8_9BACT</name>
<feature type="region of interest" description="Disordered" evidence="5">
    <location>
        <begin position="30"/>
        <end position="83"/>
    </location>
</feature>
<dbReference type="RefSeq" id="WP_395813859.1">
    <property type="nucleotide sequence ID" value="NZ_CP043494.1"/>
</dbReference>
<evidence type="ECO:0000256" key="3">
    <source>
        <dbReference type="ARBA" id="ARBA00023004"/>
    </source>
</evidence>
<feature type="compositionally biased region" description="Low complexity" evidence="5">
    <location>
        <begin position="59"/>
        <end position="78"/>
    </location>
</feature>
<evidence type="ECO:0000256" key="1">
    <source>
        <dbReference type="ARBA" id="ARBA00022617"/>
    </source>
</evidence>
<dbReference type="PROSITE" id="PS51007">
    <property type="entry name" value="CYTC"/>
    <property type="match status" value="1"/>
</dbReference>
<feature type="signal peptide" evidence="6">
    <location>
        <begin position="1"/>
        <end position="27"/>
    </location>
</feature>
<evidence type="ECO:0000259" key="7">
    <source>
        <dbReference type="PROSITE" id="PS51007"/>
    </source>
</evidence>
<dbReference type="EMBL" id="CP043494">
    <property type="protein sequence ID" value="WNG43240.1"/>
    <property type="molecule type" value="Genomic_DNA"/>
</dbReference>
<keyword evidence="6" id="KW-0732">Signal</keyword>
<evidence type="ECO:0000256" key="4">
    <source>
        <dbReference type="PROSITE-ProRule" id="PRU00433"/>
    </source>
</evidence>
<gene>
    <name evidence="8" type="ORF">F0U60_03355</name>
</gene>
<evidence type="ECO:0000256" key="6">
    <source>
        <dbReference type="SAM" id="SignalP"/>
    </source>
</evidence>
<keyword evidence="2 4" id="KW-0479">Metal-binding</keyword>
<evidence type="ECO:0000313" key="8">
    <source>
        <dbReference type="EMBL" id="WNG43240.1"/>
    </source>
</evidence>
<proteinExistence type="predicted"/>
<dbReference type="Pfam" id="PF13442">
    <property type="entry name" value="Cytochrome_CBB3"/>
    <property type="match status" value="1"/>
</dbReference>
<keyword evidence="3 4" id="KW-0408">Iron</keyword>
<dbReference type="InterPro" id="IPR009056">
    <property type="entry name" value="Cyt_c-like_dom"/>
</dbReference>
<keyword evidence="9" id="KW-1185">Reference proteome</keyword>